<reference evidence="2 3" key="1">
    <citation type="submission" date="2019-05" db="EMBL/GenBank/DDBJ databases">
        <title>Another draft genome of Portunus trituberculatus and its Hox gene families provides insights of decapod evolution.</title>
        <authorList>
            <person name="Jeong J.-H."/>
            <person name="Song I."/>
            <person name="Kim S."/>
            <person name="Choi T."/>
            <person name="Kim D."/>
            <person name="Ryu S."/>
            <person name="Kim W."/>
        </authorList>
    </citation>
    <scope>NUCLEOTIDE SEQUENCE [LARGE SCALE GENOMIC DNA]</scope>
    <source>
        <tissue evidence="2">Muscle</tissue>
    </source>
</reference>
<name>A0A5B7FDP7_PORTR</name>
<feature type="region of interest" description="Disordered" evidence="1">
    <location>
        <begin position="19"/>
        <end position="78"/>
    </location>
</feature>
<keyword evidence="3" id="KW-1185">Reference proteome</keyword>
<protein>
    <submittedName>
        <fullName evidence="2">Uncharacterized protein</fullName>
    </submittedName>
</protein>
<feature type="compositionally biased region" description="Low complexity" evidence="1">
    <location>
        <begin position="65"/>
        <end position="78"/>
    </location>
</feature>
<accession>A0A5B7FDP7</accession>
<organism evidence="2 3">
    <name type="scientific">Portunus trituberculatus</name>
    <name type="common">Swimming crab</name>
    <name type="synonym">Neptunus trituberculatus</name>
    <dbReference type="NCBI Taxonomy" id="210409"/>
    <lineage>
        <taxon>Eukaryota</taxon>
        <taxon>Metazoa</taxon>
        <taxon>Ecdysozoa</taxon>
        <taxon>Arthropoda</taxon>
        <taxon>Crustacea</taxon>
        <taxon>Multicrustacea</taxon>
        <taxon>Malacostraca</taxon>
        <taxon>Eumalacostraca</taxon>
        <taxon>Eucarida</taxon>
        <taxon>Decapoda</taxon>
        <taxon>Pleocyemata</taxon>
        <taxon>Brachyura</taxon>
        <taxon>Eubrachyura</taxon>
        <taxon>Portunoidea</taxon>
        <taxon>Portunidae</taxon>
        <taxon>Portuninae</taxon>
        <taxon>Portunus</taxon>
    </lineage>
</organism>
<sequence>MQTPRSELAVAVSGLLPTTTRLTQPRLTSPHLTSPAASPVRYKPQPNPPLTTPASLHSLHRHPSTHYTNTPPHTTYTL</sequence>
<evidence type="ECO:0000313" key="2">
    <source>
        <dbReference type="EMBL" id="MPC43605.1"/>
    </source>
</evidence>
<comment type="caution">
    <text evidence="2">The sequence shown here is derived from an EMBL/GenBank/DDBJ whole genome shotgun (WGS) entry which is preliminary data.</text>
</comment>
<proteinExistence type="predicted"/>
<feature type="compositionally biased region" description="Low complexity" evidence="1">
    <location>
        <begin position="19"/>
        <end position="28"/>
    </location>
</feature>
<evidence type="ECO:0000313" key="3">
    <source>
        <dbReference type="Proteomes" id="UP000324222"/>
    </source>
</evidence>
<gene>
    <name evidence="2" type="ORF">E2C01_037255</name>
</gene>
<evidence type="ECO:0000256" key="1">
    <source>
        <dbReference type="SAM" id="MobiDB-lite"/>
    </source>
</evidence>
<dbReference type="AlphaFoldDB" id="A0A5B7FDP7"/>
<dbReference type="Proteomes" id="UP000324222">
    <property type="component" value="Unassembled WGS sequence"/>
</dbReference>
<dbReference type="EMBL" id="VSRR010005908">
    <property type="protein sequence ID" value="MPC43605.1"/>
    <property type="molecule type" value="Genomic_DNA"/>
</dbReference>